<dbReference type="GO" id="GO:0022857">
    <property type="term" value="F:transmembrane transporter activity"/>
    <property type="evidence" value="ECO:0007669"/>
    <property type="project" value="InterPro"/>
</dbReference>
<feature type="compositionally biased region" description="Low complexity" evidence="7">
    <location>
        <begin position="38"/>
        <end position="52"/>
    </location>
</feature>
<evidence type="ECO:0000256" key="1">
    <source>
        <dbReference type="ARBA" id="ARBA00004141"/>
    </source>
</evidence>
<dbReference type="RefSeq" id="XP_035345749.1">
    <property type="nucleotide sequence ID" value="XM_035489856.1"/>
</dbReference>
<keyword evidence="6 8" id="KW-0472">Membrane</keyword>
<feature type="transmembrane region" description="Helical" evidence="8">
    <location>
        <begin position="461"/>
        <end position="481"/>
    </location>
</feature>
<keyword evidence="5 8" id="KW-1133">Transmembrane helix</keyword>
<feature type="transmembrane region" description="Helical" evidence="8">
    <location>
        <begin position="215"/>
        <end position="238"/>
    </location>
</feature>
<accession>A0A7H8R1K8</accession>
<proteinExistence type="inferred from homology"/>
<feature type="transmembrane region" description="Helical" evidence="8">
    <location>
        <begin position="157"/>
        <end position="174"/>
    </location>
</feature>
<comment type="similarity">
    <text evidence="2">Belongs to the major facilitator superfamily.</text>
</comment>
<feature type="region of interest" description="Disordered" evidence="7">
    <location>
        <begin position="15"/>
        <end position="60"/>
    </location>
</feature>
<organism evidence="9 10">
    <name type="scientific">Talaromyces rugulosus</name>
    <name type="common">Penicillium rugulosum</name>
    <dbReference type="NCBI Taxonomy" id="121627"/>
    <lineage>
        <taxon>Eukaryota</taxon>
        <taxon>Fungi</taxon>
        <taxon>Dikarya</taxon>
        <taxon>Ascomycota</taxon>
        <taxon>Pezizomycotina</taxon>
        <taxon>Eurotiomycetes</taxon>
        <taxon>Eurotiomycetidae</taxon>
        <taxon>Eurotiales</taxon>
        <taxon>Trichocomaceae</taxon>
        <taxon>Talaromyces</taxon>
        <taxon>Talaromyces sect. Islandici</taxon>
    </lineage>
</organism>
<keyword evidence="10" id="KW-1185">Reference proteome</keyword>
<evidence type="ECO:0000256" key="6">
    <source>
        <dbReference type="ARBA" id="ARBA00023136"/>
    </source>
</evidence>
<feature type="transmembrane region" description="Helical" evidence="8">
    <location>
        <begin position="95"/>
        <end position="118"/>
    </location>
</feature>
<dbReference type="GeneID" id="55994202"/>
<evidence type="ECO:0000256" key="2">
    <source>
        <dbReference type="ARBA" id="ARBA00008335"/>
    </source>
</evidence>
<feature type="transmembrane region" description="Helical" evidence="8">
    <location>
        <begin position="411"/>
        <end position="429"/>
    </location>
</feature>
<feature type="transmembrane region" description="Helical" evidence="8">
    <location>
        <begin position="300"/>
        <end position="318"/>
    </location>
</feature>
<dbReference type="Proteomes" id="UP000509510">
    <property type="component" value="Chromosome III"/>
</dbReference>
<evidence type="ECO:0008006" key="11">
    <source>
        <dbReference type="Google" id="ProtNLM"/>
    </source>
</evidence>
<feature type="transmembrane region" description="Helical" evidence="8">
    <location>
        <begin position="124"/>
        <end position="145"/>
    </location>
</feature>
<dbReference type="Gene3D" id="1.20.1250.20">
    <property type="entry name" value="MFS general substrate transporter like domains"/>
    <property type="match status" value="2"/>
</dbReference>
<evidence type="ECO:0000256" key="7">
    <source>
        <dbReference type="SAM" id="MobiDB-lite"/>
    </source>
</evidence>
<dbReference type="FunFam" id="1.20.1250.20:FF:000284">
    <property type="entry name" value="Siderophore iron transporter mirB"/>
    <property type="match status" value="1"/>
</dbReference>
<dbReference type="OrthoDB" id="4078873at2759"/>
<dbReference type="KEGG" id="trg:TRUGW13939_06708"/>
<dbReference type="AlphaFoldDB" id="A0A7H8R1K8"/>
<evidence type="ECO:0000256" key="4">
    <source>
        <dbReference type="ARBA" id="ARBA00022692"/>
    </source>
</evidence>
<dbReference type="PANTHER" id="PTHR23501:SF107">
    <property type="entry name" value="TRANSPORTER, PUTATIVE (AFU_ORTHOLOGUE AFUA_7G04730)-RELATED"/>
    <property type="match status" value="1"/>
</dbReference>
<sequence>MGVVLDNVRNRDTSHVGAAVLSGPDPALDATDEKTPPSAHAASSDSDNASLEARNEKEVLENPDKVTSYAEAGVQKAEATALVWSRKAVYATYGWIWVCFFMLAFQSAIGNVLIFTAYADFQSAPAVATANILATIIGGVLKLPIAKVLNLWGRSEGLIISLIVYILGIIILAACNGPDSYAAGYVLYWIGYDALYVILDVFIADTSGMRNRAFAFGFVSTPFICTAFTGSLAATSFIKTSGWRWGYGAFAIIMPCVFLPLAIVFKFYQRKAKKLGIYKENPTNRTITESIVYYFHEFDVIGLFLLMSAFIIFLLPFSLQSNQRITYDSAAFICMIIIGFLLFPVFAAWERYGARKQFIQWDLLKNRTVLGACLCAACLNFGFGCWDLNYYYFVIVAYNLSLTNTGYMTQIYNVGSCFWSPIFGILVRYTKQFKYICLFFGIPLELLGAGLMIHFRGQEGSIGYLIMCQIFIAFAGGTLVIGNDMAVMAASDRINVPMMLSLIFMFSSLGSSIGSAVGTAIYSNTFPQALASALPESLKGNALAISNGGYLAQLAYPVGTPTRDAINYAWGYSQRYNSLAALCISLLIIPAVAIWKNYRVDKKQNKGVMI</sequence>
<evidence type="ECO:0000313" key="10">
    <source>
        <dbReference type="Proteomes" id="UP000509510"/>
    </source>
</evidence>
<protein>
    <recommendedName>
        <fullName evidence="11">Major facilitator superfamily (MFS) profile domain-containing protein</fullName>
    </recommendedName>
</protein>
<dbReference type="GO" id="GO:0005886">
    <property type="term" value="C:plasma membrane"/>
    <property type="evidence" value="ECO:0007669"/>
    <property type="project" value="TreeGrafter"/>
</dbReference>
<keyword evidence="4 8" id="KW-0812">Transmembrane</keyword>
<feature type="transmembrane region" description="Helical" evidence="8">
    <location>
        <begin position="186"/>
        <end position="203"/>
    </location>
</feature>
<gene>
    <name evidence="9" type="ORF">TRUGW13939_06708</name>
</gene>
<feature type="transmembrane region" description="Helical" evidence="8">
    <location>
        <begin position="369"/>
        <end position="391"/>
    </location>
</feature>
<feature type="transmembrane region" description="Helical" evidence="8">
    <location>
        <begin position="244"/>
        <end position="265"/>
    </location>
</feature>
<dbReference type="PANTHER" id="PTHR23501">
    <property type="entry name" value="MAJOR FACILITATOR SUPERFAMILY"/>
    <property type="match status" value="1"/>
</dbReference>
<dbReference type="InterPro" id="IPR036259">
    <property type="entry name" value="MFS_trans_sf"/>
</dbReference>
<feature type="transmembrane region" description="Helical" evidence="8">
    <location>
        <begin position="576"/>
        <end position="595"/>
    </location>
</feature>
<feature type="transmembrane region" description="Helical" evidence="8">
    <location>
        <begin position="436"/>
        <end position="455"/>
    </location>
</feature>
<feature type="transmembrane region" description="Helical" evidence="8">
    <location>
        <begin position="502"/>
        <end position="522"/>
    </location>
</feature>
<evidence type="ECO:0000256" key="5">
    <source>
        <dbReference type="ARBA" id="ARBA00022989"/>
    </source>
</evidence>
<dbReference type="Pfam" id="PF07690">
    <property type="entry name" value="MFS_1"/>
    <property type="match status" value="1"/>
</dbReference>
<keyword evidence="3" id="KW-0813">Transport</keyword>
<feature type="transmembrane region" description="Helical" evidence="8">
    <location>
        <begin position="330"/>
        <end position="349"/>
    </location>
</feature>
<dbReference type="SUPFAM" id="SSF103473">
    <property type="entry name" value="MFS general substrate transporter"/>
    <property type="match status" value="1"/>
</dbReference>
<evidence type="ECO:0000256" key="3">
    <source>
        <dbReference type="ARBA" id="ARBA00022448"/>
    </source>
</evidence>
<name>A0A7H8R1K8_TALRU</name>
<evidence type="ECO:0000256" key="8">
    <source>
        <dbReference type="SAM" id="Phobius"/>
    </source>
</evidence>
<dbReference type="InterPro" id="IPR011701">
    <property type="entry name" value="MFS"/>
</dbReference>
<dbReference type="EMBL" id="CP055900">
    <property type="protein sequence ID" value="QKX59571.1"/>
    <property type="molecule type" value="Genomic_DNA"/>
</dbReference>
<evidence type="ECO:0000313" key="9">
    <source>
        <dbReference type="EMBL" id="QKX59571.1"/>
    </source>
</evidence>
<reference evidence="10" key="1">
    <citation type="submission" date="2020-06" db="EMBL/GenBank/DDBJ databases">
        <title>A chromosome-scale genome assembly of Talaromyces rugulosus W13939.</title>
        <authorList>
            <person name="Wang B."/>
            <person name="Guo L."/>
            <person name="Ye K."/>
            <person name="Wang L."/>
        </authorList>
    </citation>
    <scope>NUCLEOTIDE SEQUENCE [LARGE SCALE GENOMIC DNA]</scope>
    <source>
        <strain evidence="10">W13939</strain>
    </source>
</reference>
<comment type="subcellular location">
    <subcellularLocation>
        <location evidence="1">Membrane</location>
        <topology evidence="1">Multi-pass membrane protein</topology>
    </subcellularLocation>
</comment>